<evidence type="ECO:0000256" key="4">
    <source>
        <dbReference type="ARBA" id="ARBA00022989"/>
    </source>
</evidence>
<evidence type="ECO:0000313" key="9">
    <source>
        <dbReference type="EMBL" id="CAF2122013.1"/>
    </source>
</evidence>
<feature type="transmembrane region" description="Helical" evidence="7">
    <location>
        <begin position="45"/>
        <end position="63"/>
    </location>
</feature>
<sequence length="270" mass="29778">MSIIANLFEDPRNDPVAAFLLQVFITLILSKIFTKLLSFIHQPAVIGQIVAGIVLGPSAIGFIPGFRSFVFATHTIASFQLVSSMGLIFFMFYLGLKMDPNEIRQGWQRTLPVALISIAVPVSIGCVISLWLYSMVPPNVNKASFILFVGSGIGFSAFPVLAAILQSLNLIKTPLVIIISARLHYFDTTMNPENIADHLPDFNNNNLGPKAKTVTTSYGLCASSSYFQCSRGFELSYFSEIHNDYEATIDEANDFKEKPDQDTTNHVVIE</sequence>
<dbReference type="InterPro" id="IPR050794">
    <property type="entry name" value="CPA2_transporter"/>
</dbReference>
<keyword evidence="5" id="KW-0406">Ion transport</keyword>
<dbReference type="PANTHER" id="PTHR32468">
    <property type="entry name" value="CATION/H + ANTIPORTER"/>
    <property type="match status" value="1"/>
</dbReference>
<proteinExistence type="predicted"/>
<dbReference type="PANTHER" id="PTHR32468:SF0">
    <property type="entry name" value="K(+)_H(+) ANTIPORTER 1"/>
    <property type="match status" value="1"/>
</dbReference>
<feature type="transmembrane region" description="Helical" evidence="7">
    <location>
        <begin position="16"/>
        <end position="33"/>
    </location>
</feature>
<dbReference type="Pfam" id="PF00999">
    <property type="entry name" value="Na_H_Exchanger"/>
    <property type="match status" value="1"/>
</dbReference>
<dbReference type="EMBL" id="CAJNRE010013820">
    <property type="protein sequence ID" value="CAF2122013.1"/>
    <property type="molecule type" value="Genomic_DNA"/>
</dbReference>
<keyword evidence="4 7" id="KW-1133">Transmembrane helix</keyword>
<accession>A0A816VK70</accession>
<gene>
    <name evidence="9" type="ORF">MBJ925_LOCUS26108</name>
</gene>
<evidence type="ECO:0000259" key="8">
    <source>
        <dbReference type="Pfam" id="PF00999"/>
    </source>
</evidence>
<dbReference type="Gene3D" id="1.20.1530.20">
    <property type="match status" value="1"/>
</dbReference>
<comment type="subcellular location">
    <subcellularLocation>
        <location evidence="1">Membrane</location>
        <topology evidence="1">Multi-pass membrane protein</topology>
    </subcellularLocation>
</comment>
<evidence type="ECO:0000256" key="2">
    <source>
        <dbReference type="ARBA" id="ARBA00022448"/>
    </source>
</evidence>
<evidence type="ECO:0000256" key="6">
    <source>
        <dbReference type="ARBA" id="ARBA00023136"/>
    </source>
</evidence>
<name>A0A816VK70_9BILA</name>
<dbReference type="InterPro" id="IPR038770">
    <property type="entry name" value="Na+/solute_symporter_sf"/>
</dbReference>
<evidence type="ECO:0000256" key="1">
    <source>
        <dbReference type="ARBA" id="ARBA00004141"/>
    </source>
</evidence>
<dbReference type="AlphaFoldDB" id="A0A816VK70"/>
<feature type="domain" description="Cation/H+ exchanger transmembrane" evidence="8">
    <location>
        <begin position="26"/>
        <end position="180"/>
    </location>
</feature>
<reference evidence="9" key="1">
    <citation type="submission" date="2021-02" db="EMBL/GenBank/DDBJ databases">
        <authorList>
            <person name="Nowell W R."/>
        </authorList>
    </citation>
    <scope>NUCLEOTIDE SEQUENCE</scope>
</reference>
<dbReference type="InterPro" id="IPR006153">
    <property type="entry name" value="Cation/H_exchanger_TM"/>
</dbReference>
<dbReference type="GO" id="GO:0016020">
    <property type="term" value="C:membrane"/>
    <property type="evidence" value="ECO:0007669"/>
    <property type="project" value="UniProtKB-SubCell"/>
</dbReference>
<keyword evidence="6 7" id="KW-0472">Membrane</keyword>
<feature type="transmembrane region" description="Helical" evidence="7">
    <location>
        <begin position="113"/>
        <end position="133"/>
    </location>
</feature>
<feature type="transmembrane region" description="Helical" evidence="7">
    <location>
        <begin position="69"/>
        <end position="93"/>
    </location>
</feature>
<comment type="caution">
    <text evidence="9">The sequence shown here is derived from an EMBL/GenBank/DDBJ whole genome shotgun (WGS) entry which is preliminary data.</text>
</comment>
<dbReference type="GO" id="GO:0015297">
    <property type="term" value="F:antiporter activity"/>
    <property type="evidence" value="ECO:0007669"/>
    <property type="project" value="InterPro"/>
</dbReference>
<keyword evidence="3 7" id="KW-0812">Transmembrane</keyword>
<dbReference type="GO" id="GO:1902600">
    <property type="term" value="P:proton transmembrane transport"/>
    <property type="evidence" value="ECO:0007669"/>
    <property type="project" value="InterPro"/>
</dbReference>
<organism evidence="9 10">
    <name type="scientific">Rotaria magnacalcarata</name>
    <dbReference type="NCBI Taxonomy" id="392030"/>
    <lineage>
        <taxon>Eukaryota</taxon>
        <taxon>Metazoa</taxon>
        <taxon>Spiralia</taxon>
        <taxon>Gnathifera</taxon>
        <taxon>Rotifera</taxon>
        <taxon>Eurotatoria</taxon>
        <taxon>Bdelloidea</taxon>
        <taxon>Philodinida</taxon>
        <taxon>Philodinidae</taxon>
        <taxon>Rotaria</taxon>
    </lineage>
</organism>
<evidence type="ECO:0000256" key="7">
    <source>
        <dbReference type="SAM" id="Phobius"/>
    </source>
</evidence>
<feature type="transmembrane region" description="Helical" evidence="7">
    <location>
        <begin position="145"/>
        <end position="165"/>
    </location>
</feature>
<protein>
    <recommendedName>
        <fullName evidence="8">Cation/H+ exchanger transmembrane domain-containing protein</fullName>
    </recommendedName>
</protein>
<keyword evidence="2" id="KW-0813">Transport</keyword>
<dbReference type="Proteomes" id="UP000663824">
    <property type="component" value="Unassembled WGS sequence"/>
</dbReference>
<evidence type="ECO:0000313" key="10">
    <source>
        <dbReference type="Proteomes" id="UP000663824"/>
    </source>
</evidence>
<evidence type="ECO:0000256" key="5">
    <source>
        <dbReference type="ARBA" id="ARBA00023065"/>
    </source>
</evidence>
<evidence type="ECO:0000256" key="3">
    <source>
        <dbReference type="ARBA" id="ARBA00022692"/>
    </source>
</evidence>